<dbReference type="Gene3D" id="1.25.40.10">
    <property type="entry name" value="Tetratricopeptide repeat domain"/>
    <property type="match status" value="1"/>
</dbReference>
<keyword evidence="2" id="KW-1185">Reference proteome</keyword>
<evidence type="ECO:0000313" key="2">
    <source>
        <dbReference type="Proteomes" id="UP000218399"/>
    </source>
</evidence>
<accession>A0A2A2EHF0</accession>
<dbReference type="SUPFAM" id="SSF46565">
    <property type="entry name" value="Chaperone J-domain"/>
    <property type="match status" value="1"/>
</dbReference>
<dbReference type="SUPFAM" id="SSF48452">
    <property type="entry name" value="TPR-like"/>
    <property type="match status" value="1"/>
</dbReference>
<evidence type="ECO:0000313" key="1">
    <source>
        <dbReference type="EMBL" id="PAU68400.1"/>
    </source>
</evidence>
<dbReference type="EMBL" id="MVOH01000006">
    <property type="protein sequence ID" value="PAU68400.1"/>
    <property type="molecule type" value="Genomic_DNA"/>
</dbReference>
<dbReference type="InterPro" id="IPR011990">
    <property type="entry name" value="TPR-like_helical_dom_sf"/>
</dbReference>
<dbReference type="AlphaFoldDB" id="A0A2A2EHF0"/>
<sequence>MYDMSSIDEANGFANFIDYYAFLGVGVNATDEQIEQACKEKTDHFNSMDASDARFEALRDLREIRSKLTVPVSRRSYDEIWRARREKLNRRSGLKWQPDQGVRGDYERAVALFDHGEYRRALAYLEAAARADGGRSPEIPFLMGRCYGELSFKEWPQAYACMAQALQYAQRNQDMKLIAPIYAWMGNFSNQNQEERIRCYTEAANAEPDSPIYAISVVNRTVERKLEHDEDLGAEMRLIDALYRKYPNAQCVKNQYAYLIYLYITNTIANEWRNGTYEFTTQESVDAAKAYFPFLDSLGSVRSISLMPCMGVTNEYVNQQIGEMRQKVEEADARLNRPSLFKSLRSRFGRH</sequence>
<gene>
    <name evidence="1" type="ORF">B1526_0585</name>
</gene>
<proteinExistence type="predicted"/>
<name>A0A2A2EHF0_9BIFI</name>
<comment type="caution">
    <text evidence="1">The sequence shown here is derived from an EMBL/GenBank/DDBJ whole genome shotgun (WGS) entry which is preliminary data.</text>
</comment>
<reference evidence="1 2" key="1">
    <citation type="journal article" date="2017" name="ISME J.">
        <title>Unveiling bifidobacterial biogeography across the mammalian branch of the tree of life.</title>
        <authorList>
            <person name="Milani C."/>
            <person name="Mangifesta M."/>
            <person name="Mancabelli L."/>
            <person name="Lugli G.A."/>
            <person name="James K."/>
            <person name="Duranti S."/>
            <person name="Turroni F."/>
            <person name="Ferrario C."/>
            <person name="Ossiprandi M.C."/>
            <person name="van Sinderen D."/>
            <person name="Ventura M."/>
        </authorList>
    </citation>
    <scope>NUCLEOTIDE SEQUENCE [LARGE SCALE GENOMIC DNA]</scope>
    <source>
        <strain evidence="2">Ham19E</strain>
    </source>
</reference>
<organism evidence="1 2">
    <name type="scientific">Bifidobacterium criceti</name>
    <dbReference type="NCBI Taxonomy" id="1960969"/>
    <lineage>
        <taxon>Bacteria</taxon>
        <taxon>Bacillati</taxon>
        <taxon>Actinomycetota</taxon>
        <taxon>Actinomycetes</taxon>
        <taxon>Bifidobacteriales</taxon>
        <taxon>Bifidobacteriaceae</taxon>
        <taxon>Bifidobacterium</taxon>
    </lineage>
</organism>
<dbReference type="InterPro" id="IPR036869">
    <property type="entry name" value="J_dom_sf"/>
</dbReference>
<protein>
    <submittedName>
        <fullName evidence="1">Uncharacterized protein</fullName>
    </submittedName>
</protein>
<dbReference type="Proteomes" id="UP000218399">
    <property type="component" value="Unassembled WGS sequence"/>
</dbReference>